<keyword evidence="3" id="KW-1185">Reference proteome</keyword>
<sequence length="149" mass="17441">MPGLYLKIIRLRKGYKATPVACIVMFIFMFASSAFAEDCKNIEQAPVNAVQQCDPGLSETQRCNKLMKISGKPYKEPTPQWQECLRSIADCRIRVREEERTRDKLLYRCNQQALQHRKDEERRKRDTNRIKQFMKKCKSNTVSLNCSGF</sequence>
<reference evidence="2 3" key="1">
    <citation type="submission" date="2019-07" db="EMBL/GenBank/DDBJ databases">
        <title>Whole genome shotgun sequence of Methylobacterium haplocladii NBRC 107714.</title>
        <authorList>
            <person name="Hosoyama A."/>
            <person name="Uohara A."/>
            <person name="Ohji S."/>
            <person name="Ichikawa N."/>
        </authorList>
    </citation>
    <scope>NUCLEOTIDE SEQUENCE [LARGE SCALE GENOMIC DNA]</scope>
    <source>
        <strain evidence="2 3">NBRC 107714</strain>
    </source>
</reference>
<feature type="signal peptide" evidence="1">
    <location>
        <begin position="1"/>
        <end position="36"/>
    </location>
</feature>
<proteinExistence type="predicted"/>
<name>A0A512IJF9_9HYPH</name>
<organism evidence="2 3">
    <name type="scientific">Methylobacterium haplocladii</name>
    <dbReference type="NCBI Taxonomy" id="1176176"/>
    <lineage>
        <taxon>Bacteria</taxon>
        <taxon>Pseudomonadati</taxon>
        <taxon>Pseudomonadota</taxon>
        <taxon>Alphaproteobacteria</taxon>
        <taxon>Hyphomicrobiales</taxon>
        <taxon>Methylobacteriaceae</taxon>
        <taxon>Methylobacterium</taxon>
    </lineage>
</organism>
<comment type="caution">
    <text evidence="2">The sequence shown here is derived from an EMBL/GenBank/DDBJ whole genome shotgun (WGS) entry which is preliminary data.</text>
</comment>
<protein>
    <submittedName>
        <fullName evidence="2">Uncharacterized protein</fullName>
    </submittedName>
</protein>
<accession>A0A512IJF9</accession>
<keyword evidence="1" id="KW-0732">Signal</keyword>
<feature type="chain" id="PRO_5022091681" evidence="1">
    <location>
        <begin position="37"/>
        <end position="149"/>
    </location>
</feature>
<evidence type="ECO:0000313" key="2">
    <source>
        <dbReference type="EMBL" id="GEO97835.1"/>
    </source>
</evidence>
<dbReference type="Proteomes" id="UP000321258">
    <property type="component" value="Unassembled WGS sequence"/>
</dbReference>
<dbReference type="AlphaFoldDB" id="A0A512IJF9"/>
<evidence type="ECO:0000313" key="3">
    <source>
        <dbReference type="Proteomes" id="UP000321258"/>
    </source>
</evidence>
<gene>
    <name evidence="2" type="ORF">MHA02_02230</name>
</gene>
<evidence type="ECO:0000256" key="1">
    <source>
        <dbReference type="SAM" id="SignalP"/>
    </source>
</evidence>
<dbReference type="EMBL" id="BJZT01000002">
    <property type="protein sequence ID" value="GEO97835.1"/>
    <property type="molecule type" value="Genomic_DNA"/>
</dbReference>